<feature type="transmembrane region" description="Helical" evidence="1">
    <location>
        <begin position="186"/>
        <end position="208"/>
    </location>
</feature>
<dbReference type="CDD" id="cd06225">
    <property type="entry name" value="HAMP"/>
    <property type="match status" value="1"/>
</dbReference>
<dbReference type="SUPFAM" id="SSF158472">
    <property type="entry name" value="HAMP domain-like"/>
    <property type="match status" value="1"/>
</dbReference>
<feature type="domain" description="HAMP" evidence="2">
    <location>
        <begin position="210"/>
        <end position="250"/>
    </location>
</feature>
<keyword evidence="1" id="KW-0812">Transmembrane</keyword>
<feature type="transmembrane region" description="Helical" evidence="1">
    <location>
        <begin position="6"/>
        <end position="26"/>
    </location>
</feature>
<evidence type="ECO:0000259" key="2">
    <source>
        <dbReference type="PROSITE" id="PS50885"/>
    </source>
</evidence>
<dbReference type="GO" id="GO:0016020">
    <property type="term" value="C:membrane"/>
    <property type="evidence" value="ECO:0007669"/>
    <property type="project" value="InterPro"/>
</dbReference>
<evidence type="ECO:0000313" key="4">
    <source>
        <dbReference type="Proteomes" id="UP000007735"/>
    </source>
</evidence>
<dbReference type="EMBL" id="HE616899">
    <property type="protein sequence ID" value="CCE99777.1"/>
    <property type="molecule type" value="Genomic_DNA"/>
</dbReference>
<dbReference type="Proteomes" id="UP000007735">
    <property type="component" value="Plasmid pSfHH103e"/>
</dbReference>
<dbReference type="InterPro" id="IPR003660">
    <property type="entry name" value="HAMP_dom"/>
</dbReference>
<dbReference type="KEGG" id="sfh:SFHH103_05311"/>
<geneLocation type="plasmid" evidence="3 4">
    <name>pSfHH103e</name>
</geneLocation>
<dbReference type="Pfam" id="PF00672">
    <property type="entry name" value="HAMP"/>
    <property type="match status" value="1"/>
</dbReference>
<proteinExistence type="predicted"/>
<evidence type="ECO:0000313" key="3">
    <source>
        <dbReference type="EMBL" id="CCE99777.1"/>
    </source>
</evidence>
<keyword evidence="1" id="KW-1133">Transmembrane helix</keyword>
<keyword evidence="1" id="KW-0472">Membrane</keyword>
<keyword evidence="3" id="KW-0614">Plasmid</keyword>
<dbReference type="AlphaFoldDB" id="G9AFE5"/>
<gene>
    <name evidence="3" type="ordered locus">SFHH103_05311</name>
</gene>
<accession>G9AFE5</accession>
<dbReference type="PATRIC" id="fig|380.5.peg.4867"/>
<dbReference type="HOGENOM" id="CLU_1030035_0_0_5"/>
<dbReference type="PROSITE" id="PS50885">
    <property type="entry name" value="HAMP"/>
    <property type="match status" value="1"/>
</dbReference>
<sequence length="270" mass="29234">MKLNIARGMIVFGGIIAIGLLVSIGIKTYAFDKLRVNGPVYTQIVYGKDLVADILPPPLYTVESYMLAMEAISSPELVARNQEKIAALKRAYDERRSYWKSSSAPDALMKKLEDEVLAGADIFWQVLEKQFLPALQANDLAGAGQALNALKGSFHNHEIAVNELVQMAVAFQAGEEGAATVDTDRLSMAATTSSVISVALLAAGLWYFRRRAVQPLAAMSSYMETLAAGDYSRAVPFSDRADEIGAVAKSRCGFPRGGHRTPHHARTRGG</sequence>
<name>G9AFE5_SINF1</name>
<organism evidence="3 4">
    <name type="scientific">Sinorhizobium fredii (strain HH103)</name>
    <dbReference type="NCBI Taxonomy" id="1117943"/>
    <lineage>
        <taxon>Bacteria</taxon>
        <taxon>Pseudomonadati</taxon>
        <taxon>Pseudomonadota</taxon>
        <taxon>Alphaproteobacteria</taxon>
        <taxon>Hyphomicrobiales</taxon>
        <taxon>Rhizobiaceae</taxon>
        <taxon>Sinorhizobium/Ensifer group</taxon>
        <taxon>Sinorhizobium</taxon>
    </lineage>
</organism>
<reference evidence="3 4" key="1">
    <citation type="journal article" date="2012" name="J. Bacteriol.">
        <title>Genome sequence of the soybean symbiont Sinorhizobium fredii HH103.</title>
        <authorList>
            <person name="Weidner S."/>
            <person name="Becker A."/>
            <person name="Bonilla I."/>
            <person name="Jaenicke S."/>
            <person name="Lloret J."/>
            <person name="Margaret I."/>
            <person name="Puhler A."/>
            <person name="Ruiz-Sainz J.E."/>
            <person name="Schneiker-Bekel S."/>
            <person name="Szczepanowski R."/>
            <person name="Vinardell J.M."/>
            <person name="Zehner S."/>
            <person name="Gottfert M."/>
        </authorList>
    </citation>
    <scope>NUCLEOTIDE SEQUENCE [LARGE SCALE GENOMIC DNA]</scope>
    <source>
        <strain evidence="3 4">HH103</strain>
        <plasmid evidence="4">pSfHH103e</plasmid>
    </source>
</reference>
<protein>
    <submittedName>
        <fullName evidence="3">Partial methyl-accepting chemotaxis protein</fullName>
    </submittedName>
</protein>
<dbReference type="Gene3D" id="6.10.340.10">
    <property type="match status" value="1"/>
</dbReference>
<evidence type="ECO:0000256" key="1">
    <source>
        <dbReference type="SAM" id="Phobius"/>
    </source>
</evidence>
<dbReference type="GO" id="GO:0007165">
    <property type="term" value="P:signal transduction"/>
    <property type="evidence" value="ECO:0007669"/>
    <property type="project" value="InterPro"/>
</dbReference>